<evidence type="ECO:0000313" key="11">
    <source>
        <dbReference type="Proteomes" id="UP000007241"/>
    </source>
</evidence>
<feature type="coiled-coil region" evidence="8">
    <location>
        <begin position="433"/>
        <end position="531"/>
    </location>
</feature>
<dbReference type="Gene3D" id="1.20.5.170">
    <property type="match status" value="1"/>
</dbReference>
<evidence type="ECO:0000313" key="10">
    <source>
        <dbReference type="EMBL" id="EGF83886.1"/>
    </source>
</evidence>
<keyword evidence="4" id="KW-0132">Cell division</keyword>
<protein>
    <recommendedName>
        <fullName evidence="3">Spindle assembly checkpoint component MAD1</fullName>
    </recommendedName>
</protein>
<dbReference type="Proteomes" id="UP000007241">
    <property type="component" value="Unassembled WGS sequence"/>
</dbReference>
<dbReference type="PANTHER" id="PTHR23168:SF0">
    <property type="entry name" value="MITOTIC SPINDLE ASSEMBLY CHECKPOINT PROTEIN MAD1"/>
    <property type="match status" value="1"/>
</dbReference>
<keyword evidence="7" id="KW-0131">Cell cycle</keyword>
<dbReference type="GeneID" id="18237656"/>
<feature type="compositionally biased region" description="Polar residues" evidence="9">
    <location>
        <begin position="8"/>
        <end position="32"/>
    </location>
</feature>
<evidence type="ECO:0000256" key="8">
    <source>
        <dbReference type="SAM" id="Coils"/>
    </source>
</evidence>
<evidence type="ECO:0000256" key="1">
    <source>
        <dbReference type="ARBA" id="ARBA00004123"/>
    </source>
</evidence>
<evidence type="ECO:0000256" key="5">
    <source>
        <dbReference type="ARBA" id="ARBA00022776"/>
    </source>
</evidence>
<dbReference type="OrthoDB" id="331602at2759"/>
<dbReference type="SUPFAM" id="SSF75704">
    <property type="entry name" value="Mitotic arrest deficient-like 1, Mad1"/>
    <property type="match status" value="1"/>
</dbReference>
<dbReference type="Gene3D" id="6.10.250.90">
    <property type="match status" value="1"/>
</dbReference>
<dbReference type="Gene3D" id="3.30.457.60">
    <property type="match status" value="1"/>
</dbReference>
<dbReference type="GO" id="GO:0000776">
    <property type="term" value="C:kinetochore"/>
    <property type="evidence" value="ECO:0000318"/>
    <property type="project" value="GO_Central"/>
</dbReference>
<keyword evidence="5" id="KW-0498">Mitosis</keyword>
<keyword evidence="6" id="KW-0539">Nucleus</keyword>
<dbReference type="HOGENOM" id="CLU_350527_0_0_1"/>
<name>F4NT61_BATDJ</name>
<dbReference type="Pfam" id="PF05557">
    <property type="entry name" value="MAD"/>
    <property type="match status" value="1"/>
</dbReference>
<feature type="region of interest" description="Disordered" evidence="9">
    <location>
        <begin position="1"/>
        <end position="32"/>
    </location>
</feature>
<evidence type="ECO:0000256" key="2">
    <source>
        <dbReference type="ARBA" id="ARBA00008029"/>
    </source>
</evidence>
<evidence type="ECO:0000256" key="4">
    <source>
        <dbReference type="ARBA" id="ARBA00022618"/>
    </source>
</evidence>
<feature type="region of interest" description="Disordered" evidence="9">
    <location>
        <begin position="117"/>
        <end position="152"/>
    </location>
</feature>
<comment type="similarity">
    <text evidence="2">Belongs to the MAD1 family.</text>
</comment>
<keyword evidence="8" id="KW-0175">Coiled coil</keyword>
<dbReference type="GO" id="GO:0005635">
    <property type="term" value="C:nuclear envelope"/>
    <property type="evidence" value="ECO:0000318"/>
    <property type="project" value="GO_Central"/>
</dbReference>
<dbReference type="GO" id="GO:0051301">
    <property type="term" value="P:cell division"/>
    <property type="evidence" value="ECO:0007669"/>
    <property type="project" value="UniProtKB-KW"/>
</dbReference>
<dbReference type="GO" id="GO:0051315">
    <property type="term" value="P:attachment of mitotic spindle microtubules to kinetochore"/>
    <property type="evidence" value="ECO:0000318"/>
    <property type="project" value="GO_Central"/>
</dbReference>
<reference evidence="10 11" key="1">
    <citation type="submission" date="2009-12" db="EMBL/GenBank/DDBJ databases">
        <title>The draft genome of Batrachochytrium dendrobatidis.</title>
        <authorList>
            <consortium name="US DOE Joint Genome Institute (JGI-PGF)"/>
            <person name="Kuo A."/>
            <person name="Salamov A."/>
            <person name="Schmutz J."/>
            <person name="Lucas S."/>
            <person name="Pitluck S."/>
            <person name="Rosenblum E."/>
            <person name="Stajich J."/>
            <person name="Eisen M."/>
            <person name="Grigoriev I.V."/>
        </authorList>
    </citation>
    <scope>NUCLEOTIDE SEQUENCE [LARGE SCALE GENOMIC DNA]</scope>
    <source>
        <strain evidence="11">JAM81 / FGSC 10211</strain>
    </source>
</reference>
<feature type="compositionally biased region" description="Polar residues" evidence="9">
    <location>
        <begin position="143"/>
        <end position="152"/>
    </location>
</feature>
<evidence type="ECO:0000256" key="3">
    <source>
        <dbReference type="ARBA" id="ARBA00022019"/>
    </source>
</evidence>
<dbReference type="EMBL" id="GL882879">
    <property type="protein sequence ID" value="EGF83886.1"/>
    <property type="molecule type" value="Genomic_DNA"/>
</dbReference>
<dbReference type="AlphaFoldDB" id="F4NT61"/>
<organism evidence="10 11">
    <name type="scientific">Batrachochytrium dendrobatidis (strain JAM81 / FGSC 10211)</name>
    <name type="common">Frog chytrid fungus</name>
    <dbReference type="NCBI Taxonomy" id="684364"/>
    <lineage>
        <taxon>Eukaryota</taxon>
        <taxon>Fungi</taxon>
        <taxon>Fungi incertae sedis</taxon>
        <taxon>Chytridiomycota</taxon>
        <taxon>Chytridiomycota incertae sedis</taxon>
        <taxon>Chytridiomycetes</taxon>
        <taxon>Rhizophydiales</taxon>
        <taxon>Rhizophydiales incertae sedis</taxon>
        <taxon>Batrachochytrium</taxon>
    </lineage>
</organism>
<comment type="subcellular location">
    <subcellularLocation>
        <location evidence="1">Nucleus</location>
    </subcellularLocation>
</comment>
<dbReference type="PANTHER" id="PTHR23168">
    <property type="entry name" value="MITOTIC SPINDLE ASSEMBLY CHECKPOINT PROTEIN MAD1 MITOTIC ARREST DEFICIENT-LIKE PROTEIN 1"/>
    <property type="match status" value="1"/>
</dbReference>
<feature type="compositionally biased region" description="Low complexity" evidence="9">
    <location>
        <begin position="122"/>
        <end position="133"/>
    </location>
</feature>
<dbReference type="FunCoup" id="F4NT61">
    <property type="interactions" value="450"/>
</dbReference>
<dbReference type="STRING" id="684364.F4NT61"/>
<dbReference type="InParanoid" id="F4NT61"/>
<gene>
    <name evidence="10" type="ORF">BATDEDRAFT_21446</name>
</gene>
<keyword evidence="11" id="KW-1185">Reference proteome</keyword>
<evidence type="ECO:0000256" key="9">
    <source>
        <dbReference type="SAM" id="MobiDB-lite"/>
    </source>
</evidence>
<dbReference type="GO" id="GO:0007094">
    <property type="term" value="P:mitotic spindle assembly checkpoint signaling"/>
    <property type="evidence" value="ECO:0000318"/>
    <property type="project" value="GO_Central"/>
</dbReference>
<accession>F4NT61</accession>
<evidence type="ECO:0000256" key="6">
    <source>
        <dbReference type="ARBA" id="ARBA00023242"/>
    </source>
</evidence>
<dbReference type="RefSeq" id="XP_006675289.1">
    <property type="nucleotide sequence ID" value="XM_006675226.1"/>
</dbReference>
<sequence>MDRKPNVSIDNDSFTETTPQRQQFDLHTPSSRLLHSSATRSFGNTQGLFHRTTASQGTKTPIGLRYGVRHSVKPSVGTHQTTGMMSSSKADSASVQLETCNPALNSFYNFLAVADSGSPKVSQSKSPTKTDSPTTRKRAASPIQDQSIAQTSQKEIKRLERLLASTKSTYMAKLIEAERDRDRLETELSDATIRHERLDSDRSFLFSRDTDLSERIEKLQKELIETKSLRNQEIHRLDDEIRELKESWQFDKDTNEINISTVKAELDQKRIIVDSLMLQLEVAQQQILEQKQLIDDAQIQKKEYELKLSGLHSSNLTKQSIGSMKENKDADAILYKQLAEQTTYIRQLEKKVAQQADQISFHKAIQENTERLKEENTALQQQIESLSVVRMQLSEARVALTNMESEKARWQSFINDVGTDLGIDSPYALAKLISSQRTEIASLKTQIEEMHKEIDLLKFARQEDSNVLRRTEASNQLLQKQITSLQAQLKSYDLEEQSMMKSYDIQKSHRIADLELLIVDYRTRNEMLELELKTQSQSIVQSQLQQHVKREYAQDDTLHLDQEMATLKNANEMLKTEVNSLEIQVGVLQHAIGRGEYDPTTTRIVMLADNPESKAALDRNQIHEAMAAENKELRMRLEQVGGACMPSRSACADEPQSGMIPIESLHTKEIQCNQLQEELDGCNKRMTRLKEVFGTKIQEFREAVYILLDNLTQLWCIGFKVEIQIDGQVRVASMYAHSIDDPVLLFTSATNPQIELQLVGGTNESRNALHQNVQMYLEQHRSIPALLAATTLNWFERSNKLSN</sequence>
<evidence type="ECO:0000256" key="7">
    <source>
        <dbReference type="ARBA" id="ARBA00023306"/>
    </source>
</evidence>
<dbReference type="GO" id="GO:0072686">
    <property type="term" value="C:mitotic spindle"/>
    <property type="evidence" value="ECO:0000318"/>
    <property type="project" value="GO_Central"/>
</dbReference>
<dbReference type="InterPro" id="IPR008672">
    <property type="entry name" value="Mad1"/>
</dbReference>
<feature type="coiled-coil region" evidence="8">
    <location>
        <begin position="362"/>
        <end position="389"/>
    </location>
</feature>
<dbReference type="OMA" id="YKLDFMP"/>
<feature type="coiled-coil region" evidence="8">
    <location>
        <begin position="273"/>
        <end position="307"/>
    </location>
</feature>
<proteinExistence type="inferred from homology"/>
<feature type="coiled-coil region" evidence="8">
    <location>
        <begin position="665"/>
        <end position="692"/>
    </location>
</feature>